<protein>
    <submittedName>
        <fullName evidence="1">Uncharacterized protein</fullName>
    </submittedName>
</protein>
<reference evidence="1" key="1">
    <citation type="submission" date="2024-02" db="EMBL/GenBank/DDBJ databases">
        <title>Metagenome Assembled Genome of Zalaria obscura JY119.</title>
        <authorList>
            <person name="Vighnesh L."/>
            <person name="Jagadeeshwari U."/>
            <person name="Venkata Ramana C."/>
            <person name="Sasikala C."/>
        </authorList>
    </citation>
    <scope>NUCLEOTIDE SEQUENCE</scope>
    <source>
        <strain evidence="1">JY119</strain>
    </source>
</reference>
<keyword evidence="2" id="KW-1185">Reference proteome</keyword>
<organism evidence="1 2">
    <name type="scientific">Zalaria obscura</name>
    <dbReference type="NCBI Taxonomy" id="2024903"/>
    <lineage>
        <taxon>Eukaryota</taxon>
        <taxon>Fungi</taxon>
        <taxon>Dikarya</taxon>
        <taxon>Ascomycota</taxon>
        <taxon>Pezizomycotina</taxon>
        <taxon>Dothideomycetes</taxon>
        <taxon>Dothideomycetidae</taxon>
        <taxon>Dothideales</taxon>
        <taxon>Zalariaceae</taxon>
        <taxon>Zalaria</taxon>
    </lineage>
</organism>
<evidence type="ECO:0000313" key="1">
    <source>
        <dbReference type="EMBL" id="KAK8204625.1"/>
    </source>
</evidence>
<dbReference type="Proteomes" id="UP001320706">
    <property type="component" value="Unassembled WGS sequence"/>
</dbReference>
<name>A0ACC3SA05_9PEZI</name>
<dbReference type="EMBL" id="JAMKPW020000026">
    <property type="protein sequence ID" value="KAK8204625.1"/>
    <property type="molecule type" value="Genomic_DNA"/>
</dbReference>
<proteinExistence type="predicted"/>
<gene>
    <name evidence="1" type="ORF">M8818_005064</name>
</gene>
<sequence>MSLSEDSTALFILSRLRNSVHAGRLWTAQEVGLPPRVFALGNASFYDMDALRDSFERTASWLQKQIFAHFPSPVLNEALPILENCNTELVLHAIRNRVTSRQNDEAICLATLLRLDVSEILQTDADMRMVALYKQMQWIPDSVVFAIAEHLDYPGFRWAPRSLLTSSGTQLFERGSGDRDTGARFMSRVDSGGRGLWIYTVAIRLGKVAIDNIGNFVVTFDGREWVFFFLDILKSKTVETPRHFKTTYGDGINWPLVDLPAVLQSLLLKLDRSAV</sequence>
<comment type="caution">
    <text evidence="1">The sequence shown here is derived from an EMBL/GenBank/DDBJ whole genome shotgun (WGS) entry which is preliminary data.</text>
</comment>
<accession>A0ACC3SA05</accession>
<evidence type="ECO:0000313" key="2">
    <source>
        <dbReference type="Proteomes" id="UP001320706"/>
    </source>
</evidence>